<accession>A0A8S1N3U7</accession>
<reference evidence="2" key="1">
    <citation type="submission" date="2021-01" db="EMBL/GenBank/DDBJ databases">
        <authorList>
            <consortium name="Genoscope - CEA"/>
            <person name="William W."/>
        </authorList>
    </citation>
    <scope>NUCLEOTIDE SEQUENCE</scope>
</reference>
<name>A0A8S1N3U7_PARPR</name>
<feature type="region of interest" description="Disordered" evidence="1">
    <location>
        <begin position="13"/>
        <end position="35"/>
    </location>
</feature>
<keyword evidence="3" id="KW-1185">Reference proteome</keyword>
<comment type="caution">
    <text evidence="2">The sequence shown here is derived from an EMBL/GenBank/DDBJ whole genome shotgun (WGS) entry which is preliminary data.</text>
</comment>
<evidence type="ECO:0000256" key="1">
    <source>
        <dbReference type="SAM" id="MobiDB-lite"/>
    </source>
</evidence>
<protein>
    <recommendedName>
        <fullName evidence="4">RING-type domain-containing protein</fullName>
    </recommendedName>
</protein>
<dbReference type="EMBL" id="CAJJDM010000083">
    <property type="protein sequence ID" value="CAD8088007.1"/>
    <property type="molecule type" value="Genomic_DNA"/>
</dbReference>
<evidence type="ECO:0000313" key="2">
    <source>
        <dbReference type="EMBL" id="CAD8088007.1"/>
    </source>
</evidence>
<gene>
    <name evidence="2" type="ORF">PPRIM_AZ9-3.1.T0800039</name>
</gene>
<sequence length="276" mass="32076">MSQLKTLGQINSLNRNSFHQSQPNNVVPNSSPNQISQNSQLINIQQSCQLNLYQPNHNQDSGILLNQQQISPFPQQQKLSSKIKFLGKVPDQNPTLIEKDNNFNYQANQFNPPNFIDQNLFIRQIPMPKPKPKPQEEIPQIEIPQIDNSLFQRQQPQQTQQIKTIEKPIEDVNNDGFQQLQANTLYQTKIINCFYCRTPIHKQQIGLNCLHFYHQECFQDIINQQINTGKCICLCNQKIPQKQLLTLLTLKQKDQFLDNQYKKITESNPNLINMGK</sequence>
<evidence type="ECO:0000313" key="3">
    <source>
        <dbReference type="Proteomes" id="UP000688137"/>
    </source>
</evidence>
<organism evidence="2 3">
    <name type="scientific">Paramecium primaurelia</name>
    <dbReference type="NCBI Taxonomy" id="5886"/>
    <lineage>
        <taxon>Eukaryota</taxon>
        <taxon>Sar</taxon>
        <taxon>Alveolata</taxon>
        <taxon>Ciliophora</taxon>
        <taxon>Intramacronucleata</taxon>
        <taxon>Oligohymenophorea</taxon>
        <taxon>Peniculida</taxon>
        <taxon>Parameciidae</taxon>
        <taxon>Paramecium</taxon>
    </lineage>
</organism>
<dbReference type="AlphaFoldDB" id="A0A8S1N3U7"/>
<evidence type="ECO:0008006" key="4">
    <source>
        <dbReference type="Google" id="ProtNLM"/>
    </source>
</evidence>
<proteinExistence type="predicted"/>
<dbReference type="OMA" id="NPILMSE"/>
<feature type="compositionally biased region" description="Low complexity" evidence="1">
    <location>
        <begin position="20"/>
        <end position="35"/>
    </location>
</feature>
<dbReference type="Proteomes" id="UP000688137">
    <property type="component" value="Unassembled WGS sequence"/>
</dbReference>